<evidence type="ECO:0000313" key="3">
    <source>
        <dbReference type="Proteomes" id="UP000026915"/>
    </source>
</evidence>
<dbReference type="eggNOG" id="KOG1638">
    <property type="taxonomic scope" value="Eukaryota"/>
</dbReference>
<gene>
    <name evidence="2" type="ORF">TCM_044450</name>
</gene>
<feature type="transmembrane region" description="Helical" evidence="1">
    <location>
        <begin position="35"/>
        <end position="55"/>
    </location>
</feature>
<dbReference type="GO" id="GO:0016491">
    <property type="term" value="F:oxidoreductase activity"/>
    <property type="evidence" value="ECO:0000318"/>
    <property type="project" value="GO_Central"/>
</dbReference>
<dbReference type="EMBL" id="CM001888">
    <property type="protein sequence ID" value="EOY19361.1"/>
    <property type="molecule type" value="Genomic_DNA"/>
</dbReference>
<dbReference type="AlphaFoldDB" id="A0A061FQK8"/>
<keyword evidence="1" id="KW-0812">Transmembrane</keyword>
<dbReference type="HOGENOM" id="CLU_1996709_0_0_1"/>
<dbReference type="Proteomes" id="UP000026915">
    <property type="component" value="Chromosome 10"/>
</dbReference>
<protein>
    <submittedName>
        <fullName evidence="2">Uncharacterized protein</fullName>
    </submittedName>
</protein>
<evidence type="ECO:0000313" key="2">
    <source>
        <dbReference type="EMBL" id="EOY19361.1"/>
    </source>
</evidence>
<keyword evidence="1" id="KW-1133">Transmembrane helix</keyword>
<dbReference type="InParanoid" id="A0A061FQK8"/>
<dbReference type="OMA" id="KWSFLPS"/>
<dbReference type="Gramene" id="EOY19361">
    <property type="protein sequence ID" value="EOY19361"/>
    <property type="gene ID" value="TCM_044450"/>
</dbReference>
<accession>A0A061FQK8</accession>
<keyword evidence="3" id="KW-1185">Reference proteome</keyword>
<sequence>MAILGLLETRGIHFQYSKFFNPKSAPTRVHVPSRVGMFLLYAPAFLTGLATFWLFPHGDLGFRFLKSAITIHFFKRILEGLLEPSIDLKYPGIVFPNTNKWSFLPSVPSLQTKSKGLQRLQDPQR</sequence>
<name>A0A061FQK8_THECC</name>
<reference evidence="2 3" key="1">
    <citation type="journal article" date="2013" name="Genome Biol.">
        <title>The genome sequence of the most widely cultivated cacao type and its use to identify candidate genes regulating pod color.</title>
        <authorList>
            <person name="Motamayor J.C."/>
            <person name="Mockaitis K."/>
            <person name="Schmutz J."/>
            <person name="Haiminen N."/>
            <person name="Iii D.L."/>
            <person name="Cornejo O."/>
            <person name="Findley S.D."/>
            <person name="Zheng P."/>
            <person name="Utro F."/>
            <person name="Royaert S."/>
            <person name="Saski C."/>
            <person name="Jenkins J."/>
            <person name="Podicheti R."/>
            <person name="Zhao M."/>
            <person name="Scheffler B.E."/>
            <person name="Stack J.C."/>
            <person name="Feltus F.A."/>
            <person name="Mustiga G.M."/>
            <person name="Amores F."/>
            <person name="Phillips W."/>
            <person name="Marelli J.P."/>
            <person name="May G.D."/>
            <person name="Shapiro H."/>
            <person name="Ma J."/>
            <person name="Bustamante C.D."/>
            <person name="Schnell R.J."/>
            <person name="Main D."/>
            <person name="Gilbert D."/>
            <person name="Parida L."/>
            <person name="Kuhn D.N."/>
        </authorList>
    </citation>
    <scope>NUCLEOTIDE SEQUENCE [LARGE SCALE GENOMIC DNA]</scope>
    <source>
        <strain evidence="3">cv. Matina 1-6</strain>
    </source>
</reference>
<organism evidence="2 3">
    <name type="scientific">Theobroma cacao</name>
    <name type="common">Cacao</name>
    <name type="synonym">Cocoa</name>
    <dbReference type="NCBI Taxonomy" id="3641"/>
    <lineage>
        <taxon>Eukaryota</taxon>
        <taxon>Viridiplantae</taxon>
        <taxon>Streptophyta</taxon>
        <taxon>Embryophyta</taxon>
        <taxon>Tracheophyta</taxon>
        <taxon>Spermatophyta</taxon>
        <taxon>Magnoliopsida</taxon>
        <taxon>eudicotyledons</taxon>
        <taxon>Gunneridae</taxon>
        <taxon>Pentapetalae</taxon>
        <taxon>rosids</taxon>
        <taxon>malvids</taxon>
        <taxon>Malvales</taxon>
        <taxon>Malvaceae</taxon>
        <taxon>Byttnerioideae</taxon>
        <taxon>Theobroma</taxon>
    </lineage>
</organism>
<proteinExistence type="predicted"/>
<dbReference type="STRING" id="3641.A0A061FQK8"/>
<evidence type="ECO:0000256" key="1">
    <source>
        <dbReference type="SAM" id="Phobius"/>
    </source>
</evidence>
<keyword evidence="1" id="KW-0472">Membrane</keyword>